<feature type="domain" description="Bacterial sugar transferase" evidence="2">
    <location>
        <begin position="257"/>
        <end position="437"/>
    </location>
</feature>
<keyword evidence="1" id="KW-1133">Transmembrane helix</keyword>
<evidence type="ECO:0000259" key="2">
    <source>
        <dbReference type="Pfam" id="PF02397"/>
    </source>
</evidence>
<dbReference type="InterPro" id="IPR003362">
    <property type="entry name" value="Bact_transf"/>
</dbReference>
<dbReference type="AlphaFoldDB" id="A0A6J7ANW1"/>
<organism evidence="3">
    <name type="scientific">freshwater metagenome</name>
    <dbReference type="NCBI Taxonomy" id="449393"/>
    <lineage>
        <taxon>unclassified sequences</taxon>
        <taxon>metagenomes</taxon>
        <taxon>ecological metagenomes</taxon>
    </lineage>
</organism>
<evidence type="ECO:0000313" key="3">
    <source>
        <dbReference type="EMBL" id="CAB4834547.1"/>
    </source>
</evidence>
<sequence length="442" mass="49056">MTGRVARLLQIGGTLGWVGAAAWIHASQLAEPRYGVFVTSRFGWTCAFAALQVLSSYAIGLPELARTRRYAAFVAFASLSVTVLAISVAQLMLGQALLPRAVILGSCLVVVPWNVFCSGLLIDQKDRSLARDRVVVVGSWADAADLSAELDSGAERPAVIVDVLTPTEAAATSDGVLPLRDAVRSGDATVIVLDRMAQLDRSVVEQTAALHAEGVRVRTLSLFYEEWLGKLPISELERVSLMFDIGEIHRIRYGRVKRFLDLAVGLLGCVALLVVVPLVLIGNLIANRGPLWFRQERVGKNGIPITILKFRTMRAEENRGEWTVRNDPRVTAFGDVLRRTHLDELPQMINIVRGDLAVVGPRPEQPRYVAELTEKLPFYPVRHLVRPGLTGWAQVKYGYASTDEDALEKLQYEFYYLRHQRFSFDLRVMVRTIRTVIGRGGR</sequence>
<dbReference type="Pfam" id="PF02397">
    <property type="entry name" value="Bac_transf"/>
    <property type="match status" value="1"/>
</dbReference>
<accession>A0A6J7ANW1</accession>
<protein>
    <submittedName>
        <fullName evidence="3">Unannotated protein</fullName>
    </submittedName>
</protein>
<reference evidence="3" key="1">
    <citation type="submission" date="2020-05" db="EMBL/GenBank/DDBJ databases">
        <authorList>
            <person name="Chiriac C."/>
            <person name="Salcher M."/>
            <person name="Ghai R."/>
            <person name="Kavagutti S V."/>
        </authorList>
    </citation>
    <scope>NUCLEOTIDE SEQUENCE</scope>
</reference>
<keyword evidence="1" id="KW-0472">Membrane</keyword>
<dbReference type="EMBL" id="CAFABA010000098">
    <property type="protein sequence ID" value="CAB4834547.1"/>
    <property type="molecule type" value="Genomic_DNA"/>
</dbReference>
<evidence type="ECO:0000256" key="1">
    <source>
        <dbReference type="SAM" id="Phobius"/>
    </source>
</evidence>
<dbReference type="PANTHER" id="PTHR30576:SF0">
    <property type="entry name" value="UNDECAPRENYL-PHOSPHATE N-ACETYLGALACTOSAMINYL 1-PHOSPHATE TRANSFERASE-RELATED"/>
    <property type="match status" value="1"/>
</dbReference>
<proteinExistence type="predicted"/>
<dbReference type="PANTHER" id="PTHR30576">
    <property type="entry name" value="COLANIC BIOSYNTHESIS UDP-GLUCOSE LIPID CARRIER TRANSFERASE"/>
    <property type="match status" value="1"/>
</dbReference>
<feature type="transmembrane region" description="Helical" evidence="1">
    <location>
        <begin position="42"/>
        <end position="61"/>
    </location>
</feature>
<feature type="transmembrane region" description="Helical" evidence="1">
    <location>
        <begin position="259"/>
        <end position="285"/>
    </location>
</feature>
<keyword evidence="1" id="KW-0812">Transmembrane</keyword>
<feature type="transmembrane region" description="Helical" evidence="1">
    <location>
        <begin position="101"/>
        <end position="122"/>
    </location>
</feature>
<dbReference type="GO" id="GO:0016780">
    <property type="term" value="F:phosphotransferase activity, for other substituted phosphate groups"/>
    <property type="evidence" value="ECO:0007669"/>
    <property type="project" value="TreeGrafter"/>
</dbReference>
<gene>
    <name evidence="3" type="ORF">UFOPK3139_02119</name>
</gene>
<feature type="transmembrane region" description="Helical" evidence="1">
    <location>
        <begin position="70"/>
        <end position="89"/>
    </location>
</feature>
<name>A0A6J7ANW1_9ZZZZ</name>